<evidence type="ECO:0000256" key="2">
    <source>
        <dbReference type="ARBA" id="ARBA00022448"/>
    </source>
</evidence>
<feature type="transmembrane region" description="Helical" evidence="8">
    <location>
        <begin position="375"/>
        <end position="395"/>
    </location>
</feature>
<evidence type="ECO:0000256" key="7">
    <source>
        <dbReference type="SAM" id="MobiDB-lite"/>
    </source>
</evidence>
<evidence type="ECO:0000256" key="8">
    <source>
        <dbReference type="SAM" id="Phobius"/>
    </source>
</evidence>
<feature type="transmembrane region" description="Helical" evidence="8">
    <location>
        <begin position="313"/>
        <end position="332"/>
    </location>
</feature>
<accession>A0A9E8CKN2</accession>
<dbReference type="CDD" id="cd06173">
    <property type="entry name" value="MFS_MefA_like"/>
    <property type="match status" value="1"/>
</dbReference>
<feature type="transmembrane region" description="Helical" evidence="8">
    <location>
        <begin position="72"/>
        <end position="92"/>
    </location>
</feature>
<evidence type="ECO:0000256" key="1">
    <source>
        <dbReference type="ARBA" id="ARBA00004651"/>
    </source>
</evidence>
<keyword evidence="4 8" id="KW-0812">Transmembrane</keyword>
<gene>
    <name evidence="9" type="ORF">NWE54_25695</name>
</gene>
<feature type="region of interest" description="Disordered" evidence="7">
    <location>
        <begin position="1"/>
        <end position="25"/>
    </location>
</feature>
<dbReference type="InterPro" id="IPR010290">
    <property type="entry name" value="TM_effector"/>
</dbReference>
<comment type="subcellular location">
    <subcellularLocation>
        <location evidence="1">Cell membrane</location>
        <topology evidence="1">Multi-pass membrane protein</topology>
    </subcellularLocation>
</comment>
<feature type="transmembrane region" description="Helical" evidence="8">
    <location>
        <begin position="285"/>
        <end position="306"/>
    </location>
</feature>
<feature type="transmembrane region" description="Helical" evidence="8">
    <location>
        <begin position="184"/>
        <end position="208"/>
    </location>
</feature>
<proteinExistence type="predicted"/>
<evidence type="ECO:0000256" key="3">
    <source>
        <dbReference type="ARBA" id="ARBA00022475"/>
    </source>
</evidence>
<dbReference type="InterPro" id="IPR036259">
    <property type="entry name" value="MFS_trans_sf"/>
</dbReference>
<dbReference type="SUPFAM" id="SSF103473">
    <property type="entry name" value="MFS general substrate transporter"/>
    <property type="match status" value="1"/>
</dbReference>
<feature type="transmembrane region" description="Helical" evidence="8">
    <location>
        <begin position="338"/>
        <end position="363"/>
    </location>
</feature>
<organism evidence="9">
    <name type="scientific">Bosea sp. NBC_00436</name>
    <dbReference type="NCBI Taxonomy" id="2969620"/>
    <lineage>
        <taxon>Bacteria</taxon>
        <taxon>Pseudomonadati</taxon>
        <taxon>Pseudomonadota</taxon>
        <taxon>Alphaproteobacteria</taxon>
        <taxon>Hyphomicrobiales</taxon>
        <taxon>Boseaceae</taxon>
        <taxon>Bosea</taxon>
    </lineage>
</organism>
<dbReference type="Pfam" id="PF05977">
    <property type="entry name" value="MFS_3"/>
    <property type="match status" value="1"/>
</dbReference>
<evidence type="ECO:0000256" key="5">
    <source>
        <dbReference type="ARBA" id="ARBA00022989"/>
    </source>
</evidence>
<dbReference type="Gene3D" id="1.20.1250.20">
    <property type="entry name" value="MFS general substrate transporter like domains"/>
    <property type="match status" value="2"/>
</dbReference>
<feature type="transmembrane region" description="Helical" evidence="8">
    <location>
        <begin position="43"/>
        <end position="66"/>
    </location>
</feature>
<protein>
    <submittedName>
        <fullName evidence="9">MFS transporter</fullName>
    </submittedName>
</protein>
<evidence type="ECO:0000256" key="4">
    <source>
        <dbReference type="ARBA" id="ARBA00022692"/>
    </source>
</evidence>
<evidence type="ECO:0000256" key="6">
    <source>
        <dbReference type="ARBA" id="ARBA00023136"/>
    </source>
</evidence>
<sequence>MRMPDREEDEGQRRETTARTAQPSGLSGRIASSLIRFPNYRRLWISNLFFFAGLWTQTLVLGWLVFDITRSEFSVALFTAARLSPLMLGPLSGVLSDRFDRVRLLLIAAGWAFATMAAIATLVSLGLITYWGLVIGGFCIGMAQSPSQPARFALVSELVERDSLSNANALNSIVMNMTQIVGPALGGAMIAAFGPAVALWVSAFWYLFSFLALWRLRGAGRPGLRHSGETLMASLTGGMRAVFSSRLASTVLLTTFISNILIWPLQAAFMPVFAKLHLGLDATGLGWLLTCTGIGGLAGSLTIAALGDFRFKGGIFLAGTACCGLLWAAFSLTTWLPLSFVIIAALGMCAAPFVVMQTTLLLMMTEPRVQGRVMGLQELTIGVMPLATVILGAAAQRFGVATVALVDGLLLAALVATLAMRVPELLRYSGRQA</sequence>
<dbReference type="AlphaFoldDB" id="A0A9E8CKN2"/>
<feature type="transmembrane region" description="Helical" evidence="8">
    <location>
        <begin position="401"/>
        <end position="422"/>
    </location>
</feature>
<feature type="compositionally biased region" description="Acidic residues" evidence="7">
    <location>
        <begin position="1"/>
        <end position="10"/>
    </location>
</feature>
<keyword evidence="5 8" id="KW-1133">Transmembrane helix</keyword>
<dbReference type="PANTHER" id="PTHR23513:SF6">
    <property type="entry name" value="MAJOR FACILITATOR SUPERFAMILY ASSOCIATED DOMAIN-CONTAINING PROTEIN"/>
    <property type="match status" value="1"/>
</dbReference>
<dbReference type="PANTHER" id="PTHR23513">
    <property type="entry name" value="INTEGRAL MEMBRANE EFFLUX PROTEIN-RELATED"/>
    <property type="match status" value="1"/>
</dbReference>
<keyword evidence="3" id="KW-1003">Cell membrane</keyword>
<name>A0A9E8CKN2_9HYPH</name>
<feature type="transmembrane region" description="Helical" evidence="8">
    <location>
        <begin position="104"/>
        <end position="128"/>
    </location>
</feature>
<evidence type="ECO:0000313" key="9">
    <source>
        <dbReference type="EMBL" id="UZF87102.1"/>
    </source>
</evidence>
<keyword evidence="2" id="KW-0813">Transport</keyword>
<dbReference type="EMBL" id="CP102774">
    <property type="protein sequence ID" value="UZF87102.1"/>
    <property type="molecule type" value="Genomic_DNA"/>
</dbReference>
<feature type="transmembrane region" description="Helical" evidence="8">
    <location>
        <begin position="247"/>
        <end position="265"/>
    </location>
</feature>
<dbReference type="GO" id="GO:0005886">
    <property type="term" value="C:plasma membrane"/>
    <property type="evidence" value="ECO:0007669"/>
    <property type="project" value="UniProtKB-SubCell"/>
</dbReference>
<keyword evidence="6 8" id="KW-0472">Membrane</keyword>
<reference evidence="9" key="1">
    <citation type="submission" date="2022-08" db="EMBL/GenBank/DDBJ databases">
        <title>Complete Genome Sequences of 2 Bosea sp. soil isolates.</title>
        <authorList>
            <person name="Alvarez Arevalo M."/>
            <person name="Sterndorff E.B."/>
            <person name="Faurdal D."/>
            <person name="Joergensen T.S."/>
            <person name="Weber T."/>
        </authorList>
    </citation>
    <scope>NUCLEOTIDE SEQUENCE</scope>
    <source>
        <strain evidence="9">NBC_00436</strain>
    </source>
</reference>